<dbReference type="SUPFAM" id="SSF158682">
    <property type="entry name" value="TerB-like"/>
    <property type="match status" value="1"/>
</dbReference>
<dbReference type="RefSeq" id="WP_274689556.1">
    <property type="nucleotide sequence ID" value="NZ_JAPMOU010000018.1"/>
</dbReference>
<evidence type="ECO:0000256" key="1">
    <source>
        <dbReference type="ARBA" id="ARBA00023186"/>
    </source>
</evidence>
<gene>
    <name evidence="4" type="primary">djlA</name>
    <name evidence="4" type="ORF">ORQ98_14705</name>
</gene>
<dbReference type="EMBL" id="JAPMOU010000018">
    <property type="protein sequence ID" value="MDE1463214.1"/>
    <property type="molecule type" value="Genomic_DNA"/>
</dbReference>
<dbReference type="SMART" id="SM00271">
    <property type="entry name" value="DnaJ"/>
    <property type="match status" value="1"/>
</dbReference>
<proteinExistence type="predicted"/>
<dbReference type="SUPFAM" id="SSF46565">
    <property type="entry name" value="Chaperone J-domain"/>
    <property type="match status" value="1"/>
</dbReference>
<dbReference type="InterPro" id="IPR007791">
    <property type="entry name" value="DjlA_N"/>
</dbReference>
<dbReference type="Gene3D" id="1.10.3680.10">
    <property type="entry name" value="TerB-like"/>
    <property type="match status" value="1"/>
</dbReference>
<keyword evidence="2" id="KW-0812">Transmembrane</keyword>
<keyword evidence="1" id="KW-0143">Chaperone</keyword>
<dbReference type="PROSITE" id="PS50076">
    <property type="entry name" value="DNAJ_2"/>
    <property type="match status" value="1"/>
</dbReference>
<evidence type="ECO:0000259" key="3">
    <source>
        <dbReference type="PROSITE" id="PS50076"/>
    </source>
</evidence>
<dbReference type="Pfam" id="PF00226">
    <property type="entry name" value="DnaJ"/>
    <property type="match status" value="1"/>
</dbReference>
<evidence type="ECO:0000256" key="2">
    <source>
        <dbReference type="SAM" id="Phobius"/>
    </source>
</evidence>
<dbReference type="PANTHER" id="PTHR24074">
    <property type="entry name" value="CO-CHAPERONE PROTEIN DJLA"/>
    <property type="match status" value="1"/>
</dbReference>
<comment type="caution">
    <text evidence="4">The sequence shown here is derived from an EMBL/GenBank/DDBJ whole genome shotgun (WGS) entry which is preliminary data.</text>
</comment>
<name>A0ABT5UDN9_9GAMM</name>
<dbReference type="CDD" id="cd07316">
    <property type="entry name" value="terB_like_DjlA"/>
    <property type="match status" value="1"/>
</dbReference>
<accession>A0ABT5UDN9</accession>
<dbReference type="InterPro" id="IPR050817">
    <property type="entry name" value="DjlA_DnaK_co-chaperone"/>
</dbReference>
<dbReference type="CDD" id="cd06257">
    <property type="entry name" value="DnaJ"/>
    <property type="match status" value="1"/>
</dbReference>
<evidence type="ECO:0000313" key="5">
    <source>
        <dbReference type="Proteomes" id="UP001528823"/>
    </source>
</evidence>
<dbReference type="InterPro" id="IPR001623">
    <property type="entry name" value="DnaJ_domain"/>
</dbReference>
<dbReference type="InterPro" id="IPR036869">
    <property type="entry name" value="J_dom_sf"/>
</dbReference>
<keyword evidence="2" id="KW-0472">Membrane</keyword>
<reference evidence="4 5" key="1">
    <citation type="submission" date="2022-11" db="EMBL/GenBank/DDBJ databases">
        <title>Spartinivicinus poritis sp. nov., isolated from scleractinian coral Porites lutea.</title>
        <authorList>
            <person name="Zhang G."/>
            <person name="Cai L."/>
            <person name="Wei Q."/>
        </authorList>
    </citation>
    <scope>NUCLEOTIDE SEQUENCE [LARGE SCALE GENOMIC DNA]</scope>
    <source>
        <strain evidence="4 5">A2-2</strain>
    </source>
</reference>
<feature type="transmembrane region" description="Helical" evidence="2">
    <location>
        <begin position="6"/>
        <end position="33"/>
    </location>
</feature>
<dbReference type="InterPro" id="IPR029024">
    <property type="entry name" value="TerB-like"/>
</dbReference>
<sequence length="279" mass="31345">MLRWVGLLIALLIGWRYGGWLGALMLSGLVWMFSRQTHWQVLQGGKQDGSPKASTGYQNNAQQVQTAFFKATFLVMGKLAKADGRVSEQEIQQAASIMANMRLSQEQRKAAIALFNQGKQTNNQVVQQALVDFASQLKGNQSLLDMFIELQLQAAYADGPITQSEWQVLEDAAAVLKIGPLKLKLIHQRFLAQQQFYQRRSKTSLGKQVDNAYAVMGVSPSADDKTLKRAYRRLMSQHHPDKLLAKGLPGEMVQLAKEKTQEIQMAYELIKNHRKTINS</sequence>
<dbReference type="Gene3D" id="1.10.287.110">
    <property type="entry name" value="DnaJ domain"/>
    <property type="match status" value="1"/>
</dbReference>
<evidence type="ECO:0000313" key="4">
    <source>
        <dbReference type="EMBL" id="MDE1463214.1"/>
    </source>
</evidence>
<protein>
    <submittedName>
        <fullName evidence="4">Co-chaperone DjlA</fullName>
    </submittedName>
</protein>
<feature type="domain" description="J" evidence="3">
    <location>
        <begin position="211"/>
        <end position="275"/>
    </location>
</feature>
<dbReference type="Pfam" id="PF05099">
    <property type="entry name" value="TerB"/>
    <property type="match status" value="1"/>
</dbReference>
<dbReference type="Proteomes" id="UP001528823">
    <property type="component" value="Unassembled WGS sequence"/>
</dbReference>
<keyword evidence="2" id="KW-1133">Transmembrane helix</keyword>
<dbReference type="PRINTS" id="PR00625">
    <property type="entry name" value="JDOMAIN"/>
</dbReference>
<organism evidence="4 5">
    <name type="scientific">Spartinivicinus poritis</name>
    <dbReference type="NCBI Taxonomy" id="2994640"/>
    <lineage>
        <taxon>Bacteria</taxon>
        <taxon>Pseudomonadati</taxon>
        <taxon>Pseudomonadota</taxon>
        <taxon>Gammaproteobacteria</taxon>
        <taxon>Oceanospirillales</taxon>
        <taxon>Zooshikellaceae</taxon>
        <taxon>Spartinivicinus</taxon>
    </lineage>
</organism>
<dbReference type="NCBIfam" id="NF006948">
    <property type="entry name" value="PRK09430.1"/>
    <property type="match status" value="1"/>
</dbReference>
<keyword evidence="5" id="KW-1185">Reference proteome</keyword>